<evidence type="ECO:0000313" key="1">
    <source>
        <dbReference type="EMBL" id="EYE96567.1"/>
    </source>
</evidence>
<dbReference type="RefSeq" id="XP_040640255.1">
    <property type="nucleotide sequence ID" value="XM_040784057.1"/>
</dbReference>
<gene>
    <name evidence="1" type="ORF">EURHEDRAFT_452636</name>
</gene>
<keyword evidence="2" id="KW-1185">Reference proteome</keyword>
<evidence type="ECO:0000313" key="2">
    <source>
        <dbReference type="Proteomes" id="UP000019804"/>
    </source>
</evidence>
<sequence length="165" mass="19676">MSPNLFLCLRTVLCPVYWFQRGERINGSIHREEHWESPVPGIYNYVPGRGWHLIYRDGNKYDEKVPVPLIYCRILHRYIFEDEMEERCRWYYVSLEEGATPVRRLFFRLDDGYTWVAGWDAKGRFLPGPYVKWSLDTEANTMRRIYEPESSNVSRCSSIVPSKLN</sequence>
<dbReference type="HOGENOM" id="CLU_1618617_0_0_1"/>
<dbReference type="EMBL" id="KK088418">
    <property type="protein sequence ID" value="EYE96567.1"/>
    <property type="molecule type" value="Genomic_DNA"/>
</dbReference>
<dbReference type="GeneID" id="63699181"/>
<reference evidence="2" key="1">
    <citation type="journal article" date="2014" name="Nat. Commun.">
        <title>Genomic adaptations of the halophilic Dead Sea filamentous fungus Eurotium rubrum.</title>
        <authorList>
            <person name="Kis-Papo T."/>
            <person name="Weig A.R."/>
            <person name="Riley R."/>
            <person name="Persoh D."/>
            <person name="Salamov A."/>
            <person name="Sun H."/>
            <person name="Lipzen A."/>
            <person name="Wasser S.P."/>
            <person name="Rambold G."/>
            <person name="Grigoriev I.V."/>
            <person name="Nevo E."/>
        </authorList>
    </citation>
    <scope>NUCLEOTIDE SEQUENCE [LARGE SCALE GENOMIC DNA]</scope>
    <source>
        <strain evidence="2">CBS 135680</strain>
    </source>
</reference>
<protein>
    <submittedName>
        <fullName evidence="1">Uncharacterized protein</fullName>
    </submittedName>
</protein>
<proteinExistence type="predicted"/>
<dbReference type="Proteomes" id="UP000019804">
    <property type="component" value="Unassembled WGS sequence"/>
</dbReference>
<dbReference type="OrthoDB" id="3880384at2759"/>
<dbReference type="AlphaFoldDB" id="A0A017SHZ9"/>
<name>A0A017SHZ9_ASPRC</name>
<accession>A0A017SHZ9</accession>
<organism evidence="1 2">
    <name type="scientific">Aspergillus ruber (strain CBS 135680)</name>
    <dbReference type="NCBI Taxonomy" id="1388766"/>
    <lineage>
        <taxon>Eukaryota</taxon>
        <taxon>Fungi</taxon>
        <taxon>Dikarya</taxon>
        <taxon>Ascomycota</taxon>
        <taxon>Pezizomycotina</taxon>
        <taxon>Eurotiomycetes</taxon>
        <taxon>Eurotiomycetidae</taxon>
        <taxon>Eurotiales</taxon>
        <taxon>Aspergillaceae</taxon>
        <taxon>Aspergillus</taxon>
        <taxon>Aspergillus subgen. Aspergillus</taxon>
    </lineage>
</organism>